<reference evidence="2 3" key="1">
    <citation type="submission" date="2015-03" db="EMBL/GenBank/DDBJ databases">
        <title>Draft genome sequence of Elstera litoralis.</title>
        <authorList>
            <person name="Rahalkar M.C."/>
            <person name="Dhakephalkar P.K."/>
            <person name="Pore S.D."/>
            <person name="Arora P."/>
            <person name="Kapse N.G."/>
            <person name="Pandit P.S."/>
        </authorList>
    </citation>
    <scope>NUCLEOTIDE SEQUENCE [LARGE SCALE GENOMIC DNA]</scope>
    <source>
        <strain evidence="2 3">Dia-1</strain>
    </source>
</reference>
<dbReference type="EMBL" id="LAJY01000364">
    <property type="protein sequence ID" value="KJV09084.1"/>
    <property type="molecule type" value="Genomic_DNA"/>
</dbReference>
<dbReference type="Gene3D" id="3.90.1340.10">
    <property type="entry name" value="Phage tail collar domain"/>
    <property type="match status" value="1"/>
</dbReference>
<dbReference type="SUPFAM" id="SSF88874">
    <property type="entry name" value="Receptor-binding domain of short tail fibre protein gp12"/>
    <property type="match status" value="1"/>
</dbReference>
<proteinExistence type="predicted"/>
<dbReference type="InterPro" id="IPR037053">
    <property type="entry name" value="Phage_tail_collar_dom_sf"/>
</dbReference>
<accession>A0A0F3IU15</accession>
<dbReference type="Pfam" id="PF07484">
    <property type="entry name" value="Collar"/>
    <property type="match status" value="1"/>
</dbReference>
<sequence length="80" mass="8908">MADAFIGEIRMFPFGYNPIGWYACNGQRMVLQQYQALYALLGSRFGGDNQTYFNLPNLNGRIPVDAGISSTTGTQYVFAQ</sequence>
<name>A0A0F3IU15_9PROT</name>
<evidence type="ECO:0000259" key="1">
    <source>
        <dbReference type="Pfam" id="PF07484"/>
    </source>
</evidence>
<evidence type="ECO:0000313" key="2">
    <source>
        <dbReference type="EMBL" id="KJV09084.1"/>
    </source>
</evidence>
<evidence type="ECO:0000313" key="3">
    <source>
        <dbReference type="Proteomes" id="UP000033774"/>
    </source>
</evidence>
<dbReference type="Proteomes" id="UP000033774">
    <property type="component" value="Unassembled WGS sequence"/>
</dbReference>
<organism evidence="2 3">
    <name type="scientific">Elstera litoralis</name>
    <dbReference type="NCBI Taxonomy" id="552518"/>
    <lineage>
        <taxon>Bacteria</taxon>
        <taxon>Pseudomonadati</taxon>
        <taxon>Pseudomonadota</taxon>
        <taxon>Alphaproteobacteria</taxon>
        <taxon>Rhodospirillales</taxon>
        <taxon>Rhodospirillaceae</taxon>
        <taxon>Elstera</taxon>
    </lineage>
</organism>
<dbReference type="InterPro" id="IPR011083">
    <property type="entry name" value="Phage_tail_collar_dom"/>
</dbReference>
<feature type="non-terminal residue" evidence="2">
    <location>
        <position position="80"/>
    </location>
</feature>
<protein>
    <recommendedName>
        <fullName evidence="1">Phage tail collar domain-containing protein</fullName>
    </recommendedName>
</protein>
<dbReference type="RefSeq" id="WP_045776346.1">
    <property type="nucleotide sequence ID" value="NZ_LAJY01000364.1"/>
</dbReference>
<comment type="caution">
    <text evidence="2">The sequence shown here is derived from an EMBL/GenBank/DDBJ whole genome shotgun (WGS) entry which is preliminary data.</text>
</comment>
<gene>
    <name evidence="2" type="ORF">VZ95_13675</name>
</gene>
<feature type="domain" description="Phage tail collar" evidence="1">
    <location>
        <begin position="7"/>
        <end position="63"/>
    </location>
</feature>
<keyword evidence="3" id="KW-1185">Reference proteome</keyword>
<dbReference type="AlphaFoldDB" id="A0A0F3IU15"/>